<dbReference type="InterPro" id="IPR010767">
    <property type="entry name" value="Phage_CGC-2007_Cje0229"/>
</dbReference>
<proteinExistence type="predicted"/>
<dbReference type="EMBL" id="UHJL01000001">
    <property type="protein sequence ID" value="SUQ19102.1"/>
    <property type="molecule type" value="Genomic_DNA"/>
</dbReference>
<accession>A0A380RW49</accession>
<protein>
    <submittedName>
        <fullName evidence="1">Uncharacterized protein</fullName>
    </submittedName>
</protein>
<dbReference type="Proteomes" id="UP000255423">
    <property type="component" value="Unassembled WGS sequence"/>
</dbReference>
<evidence type="ECO:0000313" key="1">
    <source>
        <dbReference type="EMBL" id="SUQ19102.1"/>
    </source>
</evidence>
<dbReference type="Pfam" id="PF07087">
    <property type="entry name" value="DUF1353"/>
    <property type="match status" value="1"/>
</dbReference>
<organism evidence="1 2">
    <name type="scientific">Fibrobacter succinogenes</name>
    <name type="common">Bacteroides succinogenes</name>
    <dbReference type="NCBI Taxonomy" id="833"/>
    <lineage>
        <taxon>Bacteria</taxon>
        <taxon>Pseudomonadati</taxon>
        <taxon>Fibrobacterota</taxon>
        <taxon>Fibrobacteria</taxon>
        <taxon>Fibrobacterales</taxon>
        <taxon>Fibrobacteraceae</taxon>
        <taxon>Fibrobacter</taxon>
    </lineage>
</organism>
<reference evidence="1 2" key="1">
    <citation type="submission" date="2017-08" db="EMBL/GenBank/DDBJ databases">
        <authorList>
            <person name="de Groot N.N."/>
        </authorList>
    </citation>
    <scope>NUCLEOTIDE SEQUENCE [LARGE SCALE GENOMIC DNA]</scope>
    <source>
        <strain evidence="1 2">HM2</strain>
    </source>
</reference>
<dbReference type="AlphaFoldDB" id="A0A380RW49"/>
<dbReference type="RefSeq" id="WP_088659404.1">
    <property type="nucleotide sequence ID" value="NZ_UHJL01000001.1"/>
</dbReference>
<evidence type="ECO:0000313" key="2">
    <source>
        <dbReference type="Proteomes" id="UP000255423"/>
    </source>
</evidence>
<name>A0A380RW49_FIBSU</name>
<gene>
    <name evidence="1" type="ORF">SAMN05661053_0328</name>
</gene>
<sequence>MANLKMYIDKVKSRTYLEKERNSITVDDVTIDFPLMFDGNGKMYFFKLDRYVYVKGTRYTKADGKTRDFLLTCLFKKGFMSDGASTPTFAQFIVPDIKKGNDVYNSAPFIHDGLYMCKGVVDGADLTREECDDILRGIWRIAGMCRLVAGAADFGIHVFAGSNDHWGNDSNNCKHLFKAKFEYR</sequence>